<dbReference type="InterPro" id="IPR001680">
    <property type="entry name" value="WD40_rpt"/>
</dbReference>
<dbReference type="SUPFAM" id="SSF50998">
    <property type="entry name" value="Quinoprotein alcohol dehydrogenase-like"/>
    <property type="match status" value="1"/>
</dbReference>
<gene>
    <name evidence="6" type="ORF">SELO1098_LOCUS7324</name>
</gene>
<dbReference type="InterPro" id="IPR015943">
    <property type="entry name" value="WD40/YVTN_repeat-like_dom_sf"/>
</dbReference>
<dbReference type="PANTHER" id="PTHR22839">
    <property type="entry name" value="THO COMPLEX SUBUNIT 3 THO3"/>
    <property type="match status" value="1"/>
</dbReference>
<name>A0A7S3M2X7_9STRA</name>
<dbReference type="AlphaFoldDB" id="A0A7S3M2X7"/>
<dbReference type="PANTHER" id="PTHR22839:SF0">
    <property type="entry name" value="THO COMPLEX SUBUNIT 3"/>
    <property type="match status" value="1"/>
</dbReference>
<dbReference type="Pfam" id="PF12894">
    <property type="entry name" value="ANAPC4_WD40"/>
    <property type="match status" value="1"/>
</dbReference>
<evidence type="ECO:0000259" key="5">
    <source>
        <dbReference type="Pfam" id="PF12894"/>
    </source>
</evidence>
<comment type="similarity">
    <text evidence="3">Belongs to the THOC3 family.</text>
</comment>
<dbReference type="PROSITE" id="PS50294">
    <property type="entry name" value="WD_REPEATS_REGION"/>
    <property type="match status" value="1"/>
</dbReference>
<dbReference type="EMBL" id="HBIC01014530">
    <property type="protein sequence ID" value="CAE0278492.1"/>
    <property type="molecule type" value="Transcribed_RNA"/>
</dbReference>
<proteinExistence type="inferred from homology"/>
<dbReference type="GO" id="GO:0000445">
    <property type="term" value="C:THO complex part of transcription export complex"/>
    <property type="evidence" value="ECO:0007669"/>
    <property type="project" value="TreeGrafter"/>
</dbReference>
<dbReference type="Pfam" id="PF00400">
    <property type="entry name" value="WD40"/>
    <property type="match status" value="1"/>
</dbReference>
<evidence type="ECO:0000256" key="3">
    <source>
        <dbReference type="ARBA" id="ARBA00046343"/>
    </source>
</evidence>
<feature type="domain" description="Anaphase-promoting complex subunit 4-like WD40" evidence="5">
    <location>
        <begin position="264"/>
        <end position="313"/>
    </location>
</feature>
<sequence>MAFTRHTSKDVAGYNKVLLELCWNREGNYLGMISSDRSVKVGQLDKSGTFQNVHNIPTTTTMTQLCWNPVDDSRIGMCGEDKYVELWDVRASKASMKLPTSANNISIGWSPCGTFMAVGNKSDLVTVFDLRTGSVLRKKKFNYEVNDIVWTANPNYLLAATGGDGAGYLDILSLLNPTDPEAALTDINNIHISSAASNSSSTSNTSSAAGELSLLQRVTAHVDNCISLRIDPACRRLAVGGLDRTVSFWDLEDMVCLHTTPVESEVRGMTYSGDGQYLAVVGVDTNIYICDTSSAEAVSKVVCRHKVSSASWHPQTNLNLLAVALEDRSPAPQYLRFLAFPTA</sequence>
<evidence type="ECO:0000256" key="1">
    <source>
        <dbReference type="ARBA" id="ARBA00022574"/>
    </source>
</evidence>
<dbReference type="PROSITE" id="PS50082">
    <property type="entry name" value="WD_REPEATS_2"/>
    <property type="match status" value="1"/>
</dbReference>
<protein>
    <recommendedName>
        <fullName evidence="5">Anaphase-promoting complex subunit 4-like WD40 domain-containing protein</fullName>
    </recommendedName>
</protein>
<feature type="repeat" description="WD" evidence="4">
    <location>
        <begin position="218"/>
        <end position="259"/>
    </location>
</feature>
<dbReference type="InterPro" id="IPR040132">
    <property type="entry name" value="Tex1/THOC3"/>
</dbReference>
<dbReference type="SMART" id="SM00320">
    <property type="entry name" value="WD40"/>
    <property type="match status" value="5"/>
</dbReference>
<evidence type="ECO:0000313" key="6">
    <source>
        <dbReference type="EMBL" id="CAE0278492.1"/>
    </source>
</evidence>
<evidence type="ECO:0000256" key="2">
    <source>
        <dbReference type="ARBA" id="ARBA00022737"/>
    </source>
</evidence>
<keyword evidence="1 4" id="KW-0853">WD repeat</keyword>
<dbReference type="GO" id="GO:0006406">
    <property type="term" value="P:mRNA export from nucleus"/>
    <property type="evidence" value="ECO:0007669"/>
    <property type="project" value="InterPro"/>
</dbReference>
<reference evidence="6" key="1">
    <citation type="submission" date="2021-01" db="EMBL/GenBank/DDBJ databases">
        <authorList>
            <person name="Corre E."/>
            <person name="Pelletier E."/>
            <person name="Niang G."/>
            <person name="Scheremetjew M."/>
            <person name="Finn R."/>
            <person name="Kale V."/>
            <person name="Holt S."/>
            <person name="Cochrane G."/>
            <person name="Meng A."/>
            <person name="Brown T."/>
            <person name="Cohen L."/>
        </authorList>
    </citation>
    <scope>NUCLEOTIDE SEQUENCE</scope>
    <source>
        <strain evidence="6">CCAP 955/1</strain>
    </source>
</reference>
<dbReference type="InterPro" id="IPR024977">
    <property type="entry name" value="Apc4-like_WD40_dom"/>
</dbReference>
<organism evidence="6">
    <name type="scientific">Spumella elongata</name>
    <dbReference type="NCBI Taxonomy" id="89044"/>
    <lineage>
        <taxon>Eukaryota</taxon>
        <taxon>Sar</taxon>
        <taxon>Stramenopiles</taxon>
        <taxon>Ochrophyta</taxon>
        <taxon>Chrysophyceae</taxon>
        <taxon>Chromulinales</taxon>
        <taxon>Chromulinaceae</taxon>
        <taxon>Spumella</taxon>
    </lineage>
</organism>
<evidence type="ECO:0000256" key="4">
    <source>
        <dbReference type="PROSITE-ProRule" id="PRU00221"/>
    </source>
</evidence>
<keyword evidence="2" id="KW-0677">Repeat</keyword>
<dbReference type="Gene3D" id="2.130.10.10">
    <property type="entry name" value="YVTN repeat-like/Quinoprotein amine dehydrogenase"/>
    <property type="match status" value="2"/>
</dbReference>
<dbReference type="InterPro" id="IPR011047">
    <property type="entry name" value="Quinoprotein_ADH-like_sf"/>
</dbReference>
<accession>A0A7S3M2X7</accession>